<evidence type="ECO:0000313" key="2">
    <source>
        <dbReference type="EnsemblMetazoa" id="Aqu2.1.29607_001"/>
    </source>
</evidence>
<feature type="region of interest" description="Disordered" evidence="1">
    <location>
        <begin position="1"/>
        <end position="31"/>
    </location>
</feature>
<protein>
    <submittedName>
        <fullName evidence="2">Uncharacterized protein</fullName>
    </submittedName>
</protein>
<evidence type="ECO:0000256" key="1">
    <source>
        <dbReference type="SAM" id="MobiDB-lite"/>
    </source>
</evidence>
<reference evidence="2" key="1">
    <citation type="submission" date="2017-05" db="UniProtKB">
        <authorList>
            <consortium name="EnsemblMetazoa"/>
        </authorList>
    </citation>
    <scope>IDENTIFICATION</scope>
</reference>
<sequence length="116" mass="11981">VAKAPIDGSGEPGDAPKMPPGLGPPGRKLPVLELLSDPNALAPKPGLDTDPTIAVRTGIGVPTPTVTAIEGPGTVLGVEEDTIIDRRTRHVRETTKSCSKGYSAPEFSNILPCGYN</sequence>
<dbReference type="EnsemblMetazoa" id="Aqu2.1.29607_001">
    <property type="protein sequence ID" value="Aqu2.1.29607_001"/>
    <property type="gene ID" value="Aqu2.1.29607"/>
</dbReference>
<dbReference type="AlphaFoldDB" id="A0A1X7UQC8"/>
<proteinExistence type="predicted"/>
<name>A0A1X7UQC8_AMPQE</name>
<dbReference type="InParanoid" id="A0A1X7UQC8"/>
<organism evidence="2">
    <name type="scientific">Amphimedon queenslandica</name>
    <name type="common">Sponge</name>
    <dbReference type="NCBI Taxonomy" id="400682"/>
    <lineage>
        <taxon>Eukaryota</taxon>
        <taxon>Metazoa</taxon>
        <taxon>Porifera</taxon>
        <taxon>Demospongiae</taxon>
        <taxon>Heteroscleromorpha</taxon>
        <taxon>Haplosclerida</taxon>
        <taxon>Niphatidae</taxon>
        <taxon>Amphimedon</taxon>
    </lineage>
</organism>
<accession>A0A1X7UQC8</accession>